<dbReference type="GO" id="GO:0051923">
    <property type="term" value="P:sulfation"/>
    <property type="evidence" value="ECO:0000318"/>
    <property type="project" value="GO_Central"/>
</dbReference>
<dbReference type="Gramene" id="TraesARI2D03G01099810.1">
    <property type="protein sequence ID" value="TraesARI2D03G01099810.1.CDS1"/>
    <property type="gene ID" value="TraesARI2D03G01099810"/>
</dbReference>
<dbReference type="Gramene" id="TraesNOR2D03G01101020.1">
    <property type="protein sequence ID" value="TraesNOR2D03G01101020.1.CDS1"/>
    <property type="gene ID" value="TraesNOR2D03G01101020"/>
</dbReference>
<dbReference type="Proteomes" id="UP000019116">
    <property type="component" value="Chromosome 2D"/>
</dbReference>
<dbReference type="PANTHER" id="PTHR11783">
    <property type="entry name" value="SULFOTRANSFERASE SULT"/>
    <property type="match status" value="1"/>
</dbReference>
<dbReference type="Gramene" id="TraesCS2D02G006800.1">
    <property type="protein sequence ID" value="TraesCS2D02G006800.1.cds1"/>
    <property type="gene ID" value="TraesCS2D02G006800"/>
</dbReference>
<dbReference type="OrthoDB" id="205623at2759"/>
<feature type="domain" description="Sulfotransferase" evidence="4">
    <location>
        <begin position="72"/>
        <end position="272"/>
    </location>
</feature>
<dbReference type="Gramene" id="TraesCS2D03G0011900.1">
    <property type="protein sequence ID" value="TraesCS2D03G0011900.1.CDS1"/>
    <property type="gene ID" value="TraesCS2D03G0011900"/>
</dbReference>
<dbReference type="Gramene" id="TraesWEE_scaffold_045694_01G000100.1">
    <property type="protein sequence ID" value="TraesWEE_scaffold_045694_01G000100.1"/>
    <property type="gene ID" value="TraesWEE_scaffold_045694_01G000100"/>
</dbReference>
<dbReference type="SUPFAM" id="SSF52540">
    <property type="entry name" value="P-loop containing nucleoside triphosphate hydrolases"/>
    <property type="match status" value="1"/>
</dbReference>
<accession>A0A1D5UW00</accession>
<evidence type="ECO:0000256" key="2">
    <source>
        <dbReference type="ARBA" id="ARBA00022679"/>
    </source>
</evidence>
<dbReference type="Gramene" id="TraesRN2D0100014400.1">
    <property type="protein sequence ID" value="TraesRN2D0100014400.1"/>
    <property type="gene ID" value="TraesRN2D0100014400"/>
</dbReference>
<dbReference type="InterPro" id="IPR000863">
    <property type="entry name" value="Sulfotransferase_dom"/>
</dbReference>
<evidence type="ECO:0000313" key="5">
    <source>
        <dbReference type="EnsemblPlants" id="TraesCS2D02G006800.1.cds1"/>
    </source>
</evidence>
<dbReference type="Gramene" id="TraesROB_scaffold_045061_01G000300.1">
    <property type="protein sequence ID" value="TraesROB_scaffold_045061_01G000300.1"/>
    <property type="gene ID" value="TraesROB_scaffold_045061_01G000300"/>
</dbReference>
<dbReference type="STRING" id="4565.A0A1D5UW00"/>
<reference evidence="5" key="2">
    <citation type="submission" date="2018-10" db="UniProtKB">
        <authorList>
            <consortium name="EnsemblPlants"/>
        </authorList>
    </citation>
    <scope>IDENTIFICATION</scope>
</reference>
<evidence type="ECO:0000256" key="1">
    <source>
        <dbReference type="ARBA" id="ARBA00005771"/>
    </source>
</evidence>
<dbReference type="Pfam" id="PF00685">
    <property type="entry name" value="Sulfotransfer_1"/>
    <property type="match status" value="1"/>
</dbReference>
<dbReference type="AlphaFoldDB" id="A0A1D5UW00"/>
<dbReference type="EnsemblPlants" id="TraesCS2D02G006800.1">
    <property type="protein sequence ID" value="TraesCS2D02G006800.1.cds1"/>
    <property type="gene ID" value="TraesCS2D02G006800"/>
</dbReference>
<dbReference type="Gramene" id="TraesKAR2D01G0003340.1">
    <property type="protein sequence ID" value="cds.TraesKAR2D01G0003340.1"/>
    <property type="gene ID" value="TraesKAR2D01G0003340"/>
</dbReference>
<reference evidence="5" key="1">
    <citation type="submission" date="2018-08" db="EMBL/GenBank/DDBJ databases">
        <authorList>
            <person name="Rossello M."/>
        </authorList>
    </citation>
    <scope>NUCLEOTIDE SEQUENCE [LARGE SCALE GENOMIC DNA]</scope>
    <source>
        <strain evidence="5">cv. Chinese Spring</strain>
    </source>
</reference>
<sequence>MGSSKAAEKQEESFAPVDAAVSPHADIPGIMSSLPVELGFPPYAMRWYRGFWLTERCLKALAPSHARFRPRPTDVLITSFPKSGTTWLKALAFSVLNREAYPPRSAGADHPLHRGSPHDLVGFIEHSPDLLVTGEEELYQHLASPRLLASHLPYSLLPRGITADGSECKVVYVCRDPKDTLVSFWHFHEKTRAALQQVPGIGGGASFLATPTFEEAFELFCQGKTVAGPQWNHALEYWEASRRRPDQVLFLSYEDMLRDTPGNLRRLAAFVGWVRLLARGGDGWGGARHRGALQLGDAQGA</sequence>
<dbReference type="InterPro" id="IPR027417">
    <property type="entry name" value="P-loop_NTPase"/>
</dbReference>
<dbReference type="EC" id="2.8.2.-" evidence="3"/>
<dbReference type="GO" id="GO:0008146">
    <property type="term" value="F:sulfotransferase activity"/>
    <property type="evidence" value="ECO:0000318"/>
    <property type="project" value="GO_Central"/>
</dbReference>
<organism evidence="5">
    <name type="scientific">Triticum aestivum</name>
    <name type="common">Wheat</name>
    <dbReference type="NCBI Taxonomy" id="4565"/>
    <lineage>
        <taxon>Eukaryota</taxon>
        <taxon>Viridiplantae</taxon>
        <taxon>Streptophyta</taxon>
        <taxon>Embryophyta</taxon>
        <taxon>Tracheophyta</taxon>
        <taxon>Spermatophyta</taxon>
        <taxon>Magnoliopsida</taxon>
        <taxon>Liliopsida</taxon>
        <taxon>Poales</taxon>
        <taxon>Poaceae</taxon>
        <taxon>BOP clade</taxon>
        <taxon>Pooideae</taxon>
        <taxon>Triticodae</taxon>
        <taxon>Triticeae</taxon>
        <taxon>Triticinae</taxon>
        <taxon>Triticum</taxon>
    </lineage>
</organism>
<name>A0A1D5UW00_WHEAT</name>
<dbReference type="SMR" id="A0A1D5UW00"/>
<evidence type="ECO:0000259" key="4">
    <source>
        <dbReference type="Pfam" id="PF00685"/>
    </source>
</evidence>
<evidence type="ECO:0000313" key="6">
    <source>
        <dbReference type="Proteomes" id="UP000019116"/>
    </source>
</evidence>
<dbReference type="Gramene" id="TraesCAD_scaffold_050668_01G000100.1">
    <property type="protein sequence ID" value="TraesCAD_scaffold_050668_01G000100.1"/>
    <property type="gene ID" value="TraesCAD_scaffold_050668_01G000100"/>
</dbReference>
<dbReference type="GO" id="GO:0005737">
    <property type="term" value="C:cytoplasm"/>
    <property type="evidence" value="ECO:0000318"/>
    <property type="project" value="GO_Central"/>
</dbReference>
<dbReference type="Gene3D" id="3.40.50.300">
    <property type="entry name" value="P-loop containing nucleotide triphosphate hydrolases"/>
    <property type="match status" value="1"/>
</dbReference>
<keyword evidence="2 3" id="KW-0808">Transferase</keyword>
<keyword evidence="6" id="KW-1185">Reference proteome</keyword>
<proteinExistence type="inferred from homology"/>
<evidence type="ECO:0000256" key="3">
    <source>
        <dbReference type="RuleBase" id="RU361155"/>
    </source>
</evidence>
<protein>
    <recommendedName>
        <fullName evidence="3">Sulfotransferase</fullName>
        <ecNumber evidence="3">2.8.2.-</ecNumber>
    </recommendedName>
</protein>
<dbReference type="Gramene" id="TraesCLE_scaffold_089383_01G000100.1">
    <property type="protein sequence ID" value="TraesCLE_scaffold_089383_01G000100.1"/>
    <property type="gene ID" value="TraesCLE_scaffold_089383_01G000100"/>
</dbReference>
<comment type="similarity">
    <text evidence="1 3">Belongs to the sulfotransferase 1 family.</text>
</comment>